<dbReference type="InterPro" id="IPR006068">
    <property type="entry name" value="ATPase_P-typ_cation-transptr_C"/>
</dbReference>
<dbReference type="SUPFAM" id="SSF81665">
    <property type="entry name" value="Calcium ATPase, transmembrane domain M"/>
    <property type="match status" value="1"/>
</dbReference>
<dbReference type="PRINTS" id="PR00119">
    <property type="entry name" value="CATATPASE"/>
</dbReference>
<dbReference type="InterPro" id="IPR008250">
    <property type="entry name" value="ATPase_P-typ_transduc_dom_A_sf"/>
</dbReference>
<feature type="transmembrane region" description="Helical" evidence="8">
    <location>
        <begin position="670"/>
        <end position="691"/>
    </location>
</feature>
<dbReference type="SFLD" id="SFLDS00003">
    <property type="entry name" value="Haloacid_Dehalogenase"/>
    <property type="match status" value="1"/>
</dbReference>
<dbReference type="Gene3D" id="3.40.1110.10">
    <property type="entry name" value="Calcium-transporting ATPase, cytoplasmic domain N"/>
    <property type="match status" value="2"/>
</dbReference>
<dbReference type="Pfam" id="PF00122">
    <property type="entry name" value="E1-E2_ATPase"/>
    <property type="match status" value="1"/>
</dbReference>
<evidence type="ECO:0000256" key="7">
    <source>
        <dbReference type="ARBA" id="ARBA00023136"/>
    </source>
</evidence>
<dbReference type="InterPro" id="IPR023298">
    <property type="entry name" value="ATPase_P-typ_TM_dom_sf"/>
</dbReference>
<keyword evidence="2 8" id="KW-0812">Transmembrane</keyword>
<keyword evidence="6 8" id="KW-1133">Transmembrane helix</keyword>
<dbReference type="Gene3D" id="2.70.150.10">
    <property type="entry name" value="Calcium-transporting ATPase, cytoplasmic transduction domain A"/>
    <property type="match status" value="1"/>
</dbReference>
<dbReference type="GO" id="GO:0005524">
    <property type="term" value="F:ATP binding"/>
    <property type="evidence" value="ECO:0007669"/>
    <property type="project" value="UniProtKB-KW"/>
</dbReference>
<feature type="transmembrane region" description="Helical" evidence="8">
    <location>
        <begin position="234"/>
        <end position="256"/>
    </location>
</feature>
<feature type="transmembrane region" description="Helical" evidence="8">
    <location>
        <begin position="751"/>
        <end position="772"/>
    </location>
</feature>
<feature type="transmembrane region" description="Helical" evidence="8">
    <location>
        <begin position="71"/>
        <end position="87"/>
    </location>
</feature>
<evidence type="ECO:0000259" key="9">
    <source>
        <dbReference type="SMART" id="SM00831"/>
    </source>
</evidence>
<evidence type="ECO:0000313" key="11">
    <source>
        <dbReference type="Proteomes" id="UP000316624"/>
    </source>
</evidence>
<dbReference type="RefSeq" id="WP_145075990.1">
    <property type="nucleotide sequence ID" value="NZ_JACIIY010000058.1"/>
</dbReference>
<dbReference type="Proteomes" id="UP000316624">
    <property type="component" value="Unassembled WGS sequence"/>
</dbReference>
<dbReference type="NCBIfam" id="TIGR01494">
    <property type="entry name" value="ATPase_P-type"/>
    <property type="match status" value="1"/>
</dbReference>
<dbReference type="SUPFAM" id="SSF81653">
    <property type="entry name" value="Calcium ATPase, transduction domain A"/>
    <property type="match status" value="1"/>
</dbReference>
<dbReference type="SFLD" id="SFLDG00002">
    <property type="entry name" value="C1.7:_P-type_atpase_like"/>
    <property type="match status" value="1"/>
</dbReference>
<evidence type="ECO:0000256" key="2">
    <source>
        <dbReference type="ARBA" id="ARBA00022692"/>
    </source>
</evidence>
<dbReference type="InterPro" id="IPR004014">
    <property type="entry name" value="ATPase_P-typ_cation-transptr_N"/>
</dbReference>
<dbReference type="AlphaFoldDB" id="A0A562K0E1"/>
<feature type="transmembrane region" description="Helical" evidence="8">
    <location>
        <begin position="46"/>
        <end position="65"/>
    </location>
</feature>
<reference evidence="10 11" key="1">
    <citation type="journal article" date="2015" name="Stand. Genomic Sci.">
        <title>Genomic Encyclopedia of Bacterial and Archaeal Type Strains, Phase III: the genomes of soil and plant-associated and newly described type strains.</title>
        <authorList>
            <person name="Whitman W.B."/>
            <person name="Woyke T."/>
            <person name="Klenk H.P."/>
            <person name="Zhou Y."/>
            <person name="Lilburn T.G."/>
            <person name="Beck B.J."/>
            <person name="De Vos P."/>
            <person name="Vandamme P."/>
            <person name="Eisen J.A."/>
            <person name="Garrity G."/>
            <person name="Hugenholtz P."/>
            <person name="Kyrpides N.C."/>
        </authorList>
    </citation>
    <scope>NUCLEOTIDE SEQUENCE [LARGE SCALE GENOMIC DNA]</scope>
    <source>
        <strain evidence="10 11">CGMCC 1.7748</strain>
    </source>
</reference>
<dbReference type="Pfam" id="PF00690">
    <property type="entry name" value="Cation_ATPase_N"/>
    <property type="match status" value="1"/>
</dbReference>
<feature type="transmembrane region" description="Helical" evidence="8">
    <location>
        <begin position="784"/>
        <end position="803"/>
    </location>
</feature>
<dbReference type="PRINTS" id="PR00120">
    <property type="entry name" value="HATPASE"/>
</dbReference>
<dbReference type="EMBL" id="VLKK01000038">
    <property type="protein sequence ID" value="TWH88898.1"/>
    <property type="molecule type" value="Genomic_DNA"/>
</dbReference>
<feature type="transmembrane region" description="Helical" evidence="8">
    <location>
        <begin position="712"/>
        <end position="739"/>
    </location>
</feature>
<dbReference type="SFLD" id="SFLDF00027">
    <property type="entry name" value="p-type_atpase"/>
    <property type="match status" value="1"/>
</dbReference>
<evidence type="ECO:0000256" key="6">
    <source>
        <dbReference type="ARBA" id="ARBA00022989"/>
    </source>
</evidence>
<dbReference type="InterPro" id="IPR059000">
    <property type="entry name" value="ATPase_P-type_domA"/>
</dbReference>
<evidence type="ECO:0000256" key="5">
    <source>
        <dbReference type="ARBA" id="ARBA00022967"/>
    </source>
</evidence>
<dbReference type="Gene3D" id="1.20.1110.10">
    <property type="entry name" value="Calcium-transporting ATPase, transmembrane domain"/>
    <property type="match status" value="3"/>
</dbReference>
<dbReference type="GO" id="GO:0016887">
    <property type="term" value="F:ATP hydrolysis activity"/>
    <property type="evidence" value="ECO:0007669"/>
    <property type="project" value="InterPro"/>
</dbReference>
<feature type="domain" description="Cation-transporting P-type ATPase N-terminal" evidence="9">
    <location>
        <begin position="1"/>
        <end position="67"/>
    </location>
</feature>
<keyword evidence="4" id="KW-0067">ATP-binding</keyword>
<keyword evidence="3" id="KW-0547">Nucleotide-binding</keyword>
<keyword evidence="7 8" id="KW-0472">Membrane</keyword>
<dbReference type="SMART" id="SM00831">
    <property type="entry name" value="Cation_ATPase_N"/>
    <property type="match status" value="1"/>
</dbReference>
<evidence type="ECO:0000313" key="10">
    <source>
        <dbReference type="EMBL" id="TWH88898.1"/>
    </source>
</evidence>
<evidence type="ECO:0000256" key="3">
    <source>
        <dbReference type="ARBA" id="ARBA00022741"/>
    </source>
</evidence>
<dbReference type="InterPro" id="IPR018303">
    <property type="entry name" value="ATPase_P-typ_P_site"/>
</dbReference>
<dbReference type="InterPro" id="IPR001757">
    <property type="entry name" value="P_typ_ATPase"/>
</dbReference>
<feature type="transmembrane region" description="Helical" evidence="8">
    <location>
        <begin position="815"/>
        <end position="837"/>
    </location>
</feature>
<dbReference type="GO" id="GO:0015662">
    <property type="term" value="F:P-type ion transporter activity"/>
    <property type="evidence" value="ECO:0007669"/>
    <property type="project" value="UniProtKB-ARBA"/>
</dbReference>
<dbReference type="Pfam" id="PF00702">
    <property type="entry name" value="Hydrolase"/>
    <property type="match status" value="1"/>
</dbReference>
<dbReference type="InterPro" id="IPR023299">
    <property type="entry name" value="ATPase_P-typ_cyto_dom_N"/>
</dbReference>
<dbReference type="Gene3D" id="3.40.50.1000">
    <property type="entry name" value="HAD superfamily/HAD-like"/>
    <property type="match status" value="2"/>
</dbReference>
<dbReference type="InterPro" id="IPR036412">
    <property type="entry name" value="HAD-like_sf"/>
</dbReference>
<proteinExistence type="predicted"/>
<dbReference type="PROSITE" id="PS00154">
    <property type="entry name" value="ATPASE_E1_E2"/>
    <property type="match status" value="1"/>
</dbReference>
<sequence>MTKESLIESPLDGLSATQVRERLDRDGPNELPRQKKRSPWRIALEVLREPMLALLLAAGLTYLLLGDTGEALILLLFACFSILLTVVQEARTENVLEALRDLSAPRALVMRDGGTVRVPGREVVQGDILVLDEGDRIAADALVLRTQGLECDESLLTGESVPVRKRSAFQEDAVAHEPGGDDLPYVFGGAIVTRGGGLARVTATGPRSRIGEIGRSLSSVETEAPRLQHEMRRIVRICATGGIAVAALVVLLYGLVRGGWLDAWLAGIAIGMSLLPEEFPVVLAIFMAMGAWRIAQVGVLTRRASAIESMGAATVLCTDKTGTLTQNRMVAAGLWMASGETADLGAGMASDRFDELLRYGAMASAPIPVDPMEVAFHEAAVSAACQDVRGWTLIHTNTLRPDLLAMTNIWESPGEETTFVAAAKGAPEAIGRLCRLDKEGQARLEAAATAMAVRGMRVLGVAAGRVPREVAAKDHLEHDFELLGLVGLKDPLRPGVKEAIAQCRTAGIRVIMITGDYAATAQAIGAEAGLDAGETLTGPTISTLSDEELSERIKTVSICARTMPDQKLRIVSALKAAGDIVAMTGDGVNDAPALRAAHIGVAMGKRGTDVAREASSIVLVEDDFGAIVSAIRLGRRIYDNIRKAIGFIFAVHVPIAGLALLPLLLGTPILLGPIQIALLEMIIDPVCALVFEAEQEEENLMQRPPRAPQERLFNLPLVASSVFQGGLALAVLGAILVASGRISLPVEELRTFMFFALVASVIALVLAHRSFSAHISQAVVRHNVAFRFVLGFILAGTVLIFGVEPLQQRLGFAPLGWVEVGLIILTGVALLGAFELIKAVGAHLAPLIRPVGSRRLS</sequence>
<dbReference type="SUPFAM" id="SSF56784">
    <property type="entry name" value="HAD-like"/>
    <property type="match status" value="1"/>
</dbReference>
<dbReference type="PANTHER" id="PTHR42861">
    <property type="entry name" value="CALCIUM-TRANSPORTING ATPASE"/>
    <property type="match status" value="1"/>
</dbReference>
<evidence type="ECO:0000256" key="8">
    <source>
        <dbReference type="SAM" id="Phobius"/>
    </source>
</evidence>
<evidence type="ECO:0000256" key="1">
    <source>
        <dbReference type="ARBA" id="ARBA00004141"/>
    </source>
</evidence>
<comment type="caution">
    <text evidence="10">The sequence shown here is derived from an EMBL/GenBank/DDBJ whole genome shotgun (WGS) entry which is preliminary data.</text>
</comment>
<accession>A0A562K0E1</accession>
<keyword evidence="11" id="KW-1185">Reference proteome</keyword>
<name>A0A562K0E1_SPHWJ</name>
<evidence type="ECO:0000256" key="4">
    <source>
        <dbReference type="ARBA" id="ARBA00022840"/>
    </source>
</evidence>
<keyword evidence="5" id="KW-1278">Translocase</keyword>
<dbReference type="InterPro" id="IPR044492">
    <property type="entry name" value="P_typ_ATPase_HD_dom"/>
</dbReference>
<protein>
    <submittedName>
        <fullName evidence="10">Ca2+-transporting ATPase</fullName>
    </submittedName>
</protein>
<dbReference type="InterPro" id="IPR023214">
    <property type="entry name" value="HAD_sf"/>
</dbReference>
<feature type="transmembrane region" description="Helical" evidence="8">
    <location>
        <begin position="644"/>
        <end position="664"/>
    </location>
</feature>
<gene>
    <name evidence="10" type="ORF">IQ35_03940</name>
</gene>
<comment type="subcellular location">
    <subcellularLocation>
        <location evidence="1">Membrane</location>
        <topology evidence="1">Multi-pass membrane protein</topology>
    </subcellularLocation>
</comment>
<dbReference type="GO" id="GO:0016020">
    <property type="term" value="C:membrane"/>
    <property type="evidence" value="ECO:0007669"/>
    <property type="project" value="UniProtKB-SubCell"/>
</dbReference>
<organism evidence="10 11">
    <name type="scientific">Sphingobium wenxiniae (strain DSM 21828 / CGMCC 1.7748 / JZ-1)</name>
    <dbReference type="NCBI Taxonomy" id="595605"/>
    <lineage>
        <taxon>Bacteria</taxon>
        <taxon>Pseudomonadati</taxon>
        <taxon>Pseudomonadota</taxon>
        <taxon>Alphaproteobacteria</taxon>
        <taxon>Sphingomonadales</taxon>
        <taxon>Sphingomonadaceae</taxon>
        <taxon>Sphingobium</taxon>
    </lineage>
</organism>
<dbReference type="Pfam" id="PF00689">
    <property type="entry name" value="Cation_ATPase_C"/>
    <property type="match status" value="1"/>
</dbReference>